<sequence length="569" mass="62889">MPRWRQLFLTWTALSRVFCNADSALASTGSQPNIILIITDDQDVRTGTIDYMPKLRSAVAEQGTTYERFYAPVSLCCPSRVSLLRAQYAHNHNVTFVSGDFGGYHLFHEKGHNDAYLPVFLQGAGYGTYYTGKLMNGLTAPQISQSPPKGWTHSDFLVDPNAYLYYNASFSNNNAAPINYEGQYMVDLVQEKALGLLDEALDPSQNGTPFFLGIAPTAPHLEVGIGNEAFTEPLPRKKDETLFEGVDVPRVPSFNVVTDGAVSWLKHLEELNGTVVDYIDHVYRQRLRSLQAVDDLVEAVVKRVGEAGPGVAANTYIIYTSDNGYALGSHRRMPGKTLPYEEDVLVPLIVRGPGIPANATNGKDIYSMPDLGATILALASANVTDYSVDGQAFLPQTADTSKPRHTLVEYWNAALEEGSQSIENTTYRSIRVTDDGGDGEHDWIYGVWCTGERELYNLKDDPHQLQNLALADDTSSSSFTFRTTQYTQTASRLDALLIVLKTCVGGTCQDPWKAFNIPASSLTEALDSRYDAYFDSLPRFKYTECRFGYLGEAIEAPTWNASLAYPQSE</sequence>
<evidence type="ECO:0000313" key="4">
    <source>
        <dbReference type="EMBL" id="KAL0062033.1"/>
    </source>
</evidence>
<organism evidence="4 5">
    <name type="scientific">Marasmius tenuissimus</name>
    <dbReference type="NCBI Taxonomy" id="585030"/>
    <lineage>
        <taxon>Eukaryota</taxon>
        <taxon>Fungi</taxon>
        <taxon>Dikarya</taxon>
        <taxon>Basidiomycota</taxon>
        <taxon>Agaricomycotina</taxon>
        <taxon>Agaricomycetes</taxon>
        <taxon>Agaricomycetidae</taxon>
        <taxon>Agaricales</taxon>
        <taxon>Marasmiineae</taxon>
        <taxon>Marasmiaceae</taxon>
        <taxon>Marasmius</taxon>
    </lineage>
</organism>
<keyword evidence="2" id="KW-0732">Signal</keyword>
<protein>
    <recommendedName>
        <fullName evidence="3">Sulfatase N-terminal domain-containing protein</fullName>
    </recommendedName>
</protein>
<feature type="domain" description="Sulfatase N-terminal" evidence="3">
    <location>
        <begin position="32"/>
        <end position="379"/>
    </location>
</feature>
<feature type="signal peptide" evidence="2">
    <location>
        <begin position="1"/>
        <end position="19"/>
    </location>
</feature>
<accession>A0ABR2ZKX8</accession>
<evidence type="ECO:0000259" key="3">
    <source>
        <dbReference type="Pfam" id="PF00884"/>
    </source>
</evidence>
<comment type="caution">
    <text evidence="4">The sequence shown here is derived from an EMBL/GenBank/DDBJ whole genome shotgun (WGS) entry which is preliminary data.</text>
</comment>
<name>A0ABR2ZKX8_9AGAR</name>
<evidence type="ECO:0000256" key="1">
    <source>
        <dbReference type="ARBA" id="ARBA00008779"/>
    </source>
</evidence>
<dbReference type="Proteomes" id="UP001437256">
    <property type="component" value="Unassembled WGS sequence"/>
</dbReference>
<feature type="chain" id="PRO_5046499726" description="Sulfatase N-terminal domain-containing protein" evidence="2">
    <location>
        <begin position="20"/>
        <end position="569"/>
    </location>
</feature>
<gene>
    <name evidence="4" type="ORF">AAF712_011111</name>
</gene>
<reference evidence="4 5" key="1">
    <citation type="submission" date="2024-05" db="EMBL/GenBank/DDBJ databases">
        <title>A draft genome resource for the thread blight pathogen Marasmius tenuissimus strain MS-2.</title>
        <authorList>
            <person name="Yulfo-Soto G.E."/>
            <person name="Baruah I.K."/>
            <person name="Amoako-Attah I."/>
            <person name="Bukari Y."/>
            <person name="Meinhardt L.W."/>
            <person name="Bailey B.A."/>
            <person name="Cohen S.P."/>
        </authorList>
    </citation>
    <scope>NUCLEOTIDE SEQUENCE [LARGE SCALE GENOMIC DNA]</scope>
    <source>
        <strain evidence="4 5">MS-2</strain>
    </source>
</reference>
<dbReference type="Pfam" id="PF00884">
    <property type="entry name" value="Sulfatase"/>
    <property type="match status" value="1"/>
</dbReference>
<dbReference type="SUPFAM" id="SSF53649">
    <property type="entry name" value="Alkaline phosphatase-like"/>
    <property type="match status" value="1"/>
</dbReference>
<dbReference type="CDD" id="cd16147">
    <property type="entry name" value="G6S"/>
    <property type="match status" value="1"/>
</dbReference>
<dbReference type="PANTHER" id="PTHR43108">
    <property type="entry name" value="N-ACETYLGLUCOSAMINE-6-SULFATASE FAMILY MEMBER"/>
    <property type="match status" value="1"/>
</dbReference>
<dbReference type="EMBL" id="JBBXMP010000116">
    <property type="protein sequence ID" value="KAL0062033.1"/>
    <property type="molecule type" value="Genomic_DNA"/>
</dbReference>
<dbReference type="InterPro" id="IPR000917">
    <property type="entry name" value="Sulfatase_N"/>
</dbReference>
<keyword evidence="5" id="KW-1185">Reference proteome</keyword>
<comment type="similarity">
    <text evidence="1">Belongs to the sulfatase family.</text>
</comment>
<evidence type="ECO:0000256" key="2">
    <source>
        <dbReference type="SAM" id="SignalP"/>
    </source>
</evidence>
<dbReference type="PANTHER" id="PTHR43108:SF8">
    <property type="entry name" value="SD21168P"/>
    <property type="match status" value="1"/>
</dbReference>
<dbReference type="InterPro" id="IPR017850">
    <property type="entry name" value="Alkaline_phosphatase_core_sf"/>
</dbReference>
<evidence type="ECO:0000313" key="5">
    <source>
        <dbReference type="Proteomes" id="UP001437256"/>
    </source>
</evidence>
<dbReference type="Gene3D" id="3.40.720.10">
    <property type="entry name" value="Alkaline Phosphatase, subunit A"/>
    <property type="match status" value="1"/>
</dbReference>
<proteinExistence type="inferred from homology"/>